<dbReference type="AlphaFoldDB" id="G2QVF2"/>
<name>G2QVF2_THETT</name>
<evidence type="ECO:0000313" key="3">
    <source>
        <dbReference type="Proteomes" id="UP000008181"/>
    </source>
</evidence>
<dbReference type="Proteomes" id="UP000008181">
    <property type="component" value="Chromosome 1"/>
</dbReference>
<sequence>MTGATARGHPDIESNTVPMKHQGVMGSLVGTMRSYDMSTDPGFAGTVEIHTS</sequence>
<proteinExistence type="predicted"/>
<reference evidence="2 3" key="1">
    <citation type="journal article" date="2011" name="Nat. Biotechnol.">
        <title>Comparative genomic analysis of the thermophilic biomass-degrading fungi Myceliophthora thermophila and Thielavia terrestris.</title>
        <authorList>
            <person name="Berka R.M."/>
            <person name="Grigoriev I.V."/>
            <person name="Otillar R."/>
            <person name="Salamov A."/>
            <person name="Grimwood J."/>
            <person name="Reid I."/>
            <person name="Ishmael N."/>
            <person name="John T."/>
            <person name="Darmond C."/>
            <person name="Moisan M.-C."/>
            <person name="Henrissat B."/>
            <person name="Coutinho P.M."/>
            <person name="Lombard V."/>
            <person name="Natvig D.O."/>
            <person name="Lindquist E."/>
            <person name="Schmutz J."/>
            <person name="Lucas S."/>
            <person name="Harris P."/>
            <person name="Powlowski J."/>
            <person name="Bellemare A."/>
            <person name="Taylor D."/>
            <person name="Butler G."/>
            <person name="de Vries R.P."/>
            <person name="Allijn I.E."/>
            <person name="van den Brink J."/>
            <person name="Ushinsky S."/>
            <person name="Storms R."/>
            <person name="Powell A.J."/>
            <person name="Paulsen I.T."/>
            <person name="Elbourne L.D.H."/>
            <person name="Baker S.E."/>
            <person name="Magnuson J."/>
            <person name="LaBoissiere S."/>
            <person name="Clutterbuck A.J."/>
            <person name="Martinez D."/>
            <person name="Wogulis M."/>
            <person name="de Leon A.L."/>
            <person name="Rey M.W."/>
            <person name="Tsang A."/>
        </authorList>
    </citation>
    <scope>NUCLEOTIDE SEQUENCE [LARGE SCALE GENOMIC DNA]</scope>
    <source>
        <strain evidence="3">ATCC 38088 / NRRL 8126</strain>
    </source>
</reference>
<dbReference type="KEGG" id="ttt:THITE_2086132"/>
<evidence type="ECO:0000256" key="1">
    <source>
        <dbReference type="SAM" id="MobiDB-lite"/>
    </source>
</evidence>
<gene>
    <name evidence="2" type="ORF">THITE_2086132</name>
</gene>
<dbReference type="HOGENOM" id="CLU_3088960_0_0_1"/>
<dbReference type="OrthoDB" id="2428527at2759"/>
<organism evidence="2 3">
    <name type="scientific">Thermothielavioides terrestris (strain ATCC 38088 / NRRL 8126)</name>
    <name type="common">Thielavia terrestris</name>
    <dbReference type="NCBI Taxonomy" id="578455"/>
    <lineage>
        <taxon>Eukaryota</taxon>
        <taxon>Fungi</taxon>
        <taxon>Dikarya</taxon>
        <taxon>Ascomycota</taxon>
        <taxon>Pezizomycotina</taxon>
        <taxon>Sordariomycetes</taxon>
        <taxon>Sordariomycetidae</taxon>
        <taxon>Sordariales</taxon>
        <taxon>Chaetomiaceae</taxon>
        <taxon>Thermothielavioides</taxon>
        <taxon>Thermothielavioides terrestris</taxon>
    </lineage>
</organism>
<accession>G2QVF2</accession>
<dbReference type="GeneID" id="11521629"/>
<evidence type="ECO:0000313" key="2">
    <source>
        <dbReference type="EMBL" id="AEO64642.1"/>
    </source>
</evidence>
<feature type="region of interest" description="Disordered" evidence="1">
    <location>
        <begin position="1"/>
        <end position="21"/>
    </location>
</feature>
<dbReference type="EMBL" id="CP003009">
    <property type="protein sequence ID" value="AEO64642.1"/>
    <property type="molecule type" value="Genomic_DNA"/>
</dbReference>
<dbReference type="RefSeq" id="XP_003650978.1">
    <property type="nucleotide sequence ID" value="XM_003650930.1"/>
</dbReference>
<protein>
    <submittedName>
        <fullName evidence="2">Uncharacterized protein</fullName>
    </submittedName>
</protein>
<keyword evidence="3" id="KW-1185">Reference proteome</keyword>